<dbReference type="AlphaFoldDB" id="A0AAD9J1F1"/>
<evidence type="ECO:0000313" key="2">
    <source>
        <dbReference type="Proteomes" id="UP001208570"/>
    </source>
</evidence>
<dbReference type="Proteomes" id="UP001208570">
    <property type="component" value="Unassembled WGS sequence"/>
</dbReference>
<protein>
    <submittedName>
        <fullName evidence="1">Uncharacterized protein</fullName>
    </submittedName>
</protein>
<evidence type="ECO:0000313" key="1">
    <source>
        <dbReference type="EMBL" id="KAK2144351.1"/>
    </source>
</evidence>
<name>A0AAD9J1F1_9ANNE</name>
<sequence>MAEYHELGTNLTQMFTTLDDNQYTLTSFFKHLFWHHDEPEPATAPQSQKKIIKPQLIRVRDSICVVGHDWQLIQYVKQQLTSLVDHPLPLESLHVKNDSDFKEGALLVPKTIPVVWLIVYCAADHQASVITSDLLIIYAGLPRAVYPPMRHMVYHPRMAQLLFPTHPTLRSLAESYSLITITENTSLTSMQKNVIREWLTQPVGDDHSVYDRAHDMLMYAFNASDVMSETEVYRYQKPQPYYGKTQYLSAAEGYPIVDQVNKKRKKKKSKKAKESNFGRIGILVDLDTDGVELDVYKDEAEDSEKLPVRNVFV</sequence>
<comment type="caution">
    <text evidence="1">The sequence shown here is derived from an EMBL/GenBank/DDBJ whole genome shotgun (WGS) entry which is preliminary data.</text>
</comment>
<gene>
    <name evidence="1" type="ORF">LSH36_766g03163</name>
</gene>
<dbReference type="EMBL" id="JAODUP010000766">
    <property type="protein sequence ID" value="KAK2144351.1"/>
    <property type="molecule type" value="Genomic_DNA"/>
</dbReference>
<proteinExistence type="predicted"/>
<keyword evidence="2" id="KW-1185">Reference proteome</keyword>
<organism evidence="1 2">
    <name type="scientific">Paralvinella palmiformis</name>
    <dbReference type="NCBI Taxonomy" id="53620"/>
    <lineage>
        <taxon>Eukaryota</taxon>
        <taxon>Metazoa</taxon>
        <taxon>Spiralia</taxon>
        <taxon>Lophotrochozoa</taxon>
        <taxon>Annelida</taxon>
        <taxon>Polychaeta</taxon>
        <taxon>Sedentaria</taxon>
        <taxon>Canalipalpata</taxon>
        <taxon>Terebellida</taxon>
        <taxon>Terebelliformia</taxon>
        <taxon>Alvinellidae</taxon>
        <taxon>Paralvinella</taxon>
    </lineage>
</organism>
<reference evidence="1" key="1">
    <citation type="journal article" date="2023" name="Mol. Biol. Evol.">
        <title>Third-Generation Sequencing Reveals the Adaptive Role of the Epigenome in Three Deep-Sea Polychaetes.</title>
        <authorList>
            <person name="Perez M."/>
            <person name="Aroh O."/>
            <person name="Sun Y."/>
            <person name="Lan Y."/>
            <person name="Juniper S.K."/>
            <person name="Young C.R."/>
            <person name="Angers B."/>
            <person name="Qian P.Y."/>
        </authorList>
    </citation>
    <scope>NUCLEOTIDE SEQUENCE</scope>
    <source>
        <strain evidence="1">P08H-3</strain>
    </source>
</reference>
<accession>A0AAD9J1F1</accession>